<name>A0A7Z2W353_9BURK</name>
<evidence type="ECO:0000313" key="13">
    <source>
        <dbReference type="Proteomes" id="UP000502415"/>
    </source>
</evidence>
<evidence type="ECO:0000256" key="1">
    <source>
        <dbReference type="ARBA" id="ARBA00004141"/>
    </source>
</evidence>
<sequence length="387" mass="44447">MDFNVWEILLYTLLVTHITIVSVTIFLHRSQTHRSVDLHPLVAHFFRFWLWLTTGIVTKEWVAVHRKHHATCDTLEDPHSPQTHGLPTVLLQGSELYVNAARDVKITDRYGFGTPEDWVEKEIYSRRSFHGVILLLAFNILAFGIIGVSIWAVQMLWIPVTAAGLVNGVGHWWGYRNFETTDASHNFIPWGILIGGEELHNNHHNYPTSAKLSVHSGEFDIGWAYIKTFQFLGLAKVKRVHPSLQIDLATGEADTKMLDAIISNRFAFMSIYGERIRQATFTEQVREELNENIAERIANLKVAQKWLHRDEKFIPAIFKVQILNAVQGSPLLSELIAMREQLRNLWEPSNTSSEDLVRPLHLWLDQADHSENGSLKEFAIMLRRVHT</sequence>
<reference evidence="12 13" key="1">
    <citation type="submission" date="2020-04" db="EMBL/GenBank/DDBJ databases">
        <title>Genome sequencing of novel species.</title>
        <authorList>
            <person name="Heo J."/>
            <person name="Kim S.-J."/>
            <person name="Kim J.-S."/>
            <person name="Hong S.-B."/>
            <person name="Kwon S.-W."/>
        </authorList>
    </citation>
    <scope>NUCLEOTIDE SEQUENCE [LARGE SCALE GENOMIC DNA]</scope>
    <source>
        <strain evidence="12 13">GN2-R2</strain>
    </source>
</reference>
<keyword evidence="6" id="KW-0560">Oxidoreductase</keyword>
<evidence type="ECO:0000313" key="12">
    <source>
        <dbReference type="EMBL" id="QJE03545.1"/>
    </source>
</evidence>
<evidence type="ECO:0000256" key="10">
    <source>
        <dbReference type="SAM" id="Phobius"/>
    </source>
</evidence>
<dbReference type="Pfam" id="PF00487">
    <property type="entry name" value="FA_desaturase"/>
    <property type="match status" value="1"/>
</dbReference>
<keyword evidence="4" id="KW-0276">Fatty acid metabolism</keyword>
<feature type="transmembrane region" description="Helical" evidence="10">
    <location>
        <begin position="131"/>
        <end position="157"/>
    </location>
</feature>
<evidence type="ECO:0000256" key="5">
    <source>
        <dbReference type="ARBA" id="ARBA00022989"/>
    </source>
</evidence>
<dbReference type="GO" id="GO:0016020">
    <property type="term" value="C:membrane"/>
    <property type="evidence" value="ECO:0007669"/>
    <property type="project" value="UniProtKB-SubCell"/>
</dbReference>
<organism evidence="12 13">
    <name type="scientific">Massilia forsythiae</name>
    <dbReference type="NCBI Taxonomy" id="2728020"/>
    <lineage>
        <taxon>Bacteria</taxon>
        <taxon>Pseudomonadati</taxon>
        <taxon>Pseudomonadota</taxon>
        <taxon>Betaproteobacteria</taxon>
        <taxon>Burkholderiales</taxon>
        <taxon>Oxalobacteraceae</taxon>
        <taxon>Telluria group</taxon>
        <taxon>Massilia</taxon>
    </lineage>
</organism>
<keyword evidence="9 10" id="KW-0472">Membrane</keyword>
<comment type="subcellular location">
    <subcellularLocation>
        <location evidence="1">Membrane</location>
        <topology evidence="1">Multi-pass membrane protein</topology>
    </subcellularLocation>
</comment>
<keyword evidence="7" id="KW-0408">Iron</keyword>
<keyword evidence="3 10" id="KW-0812">Transmembrane</keyword>
<evidence type="ECO:0000256" key="3">
    <source>
        <dbReference type="ARBA" id="ARBA00022692"/>
    </source>
</evidence>
<feature type="domain" description="Fatty acid desaturase" evidence="11">
    <location>
        <begin position="5"/>
        <end position="208"/>
    </location>
</feature>
<evidence type="ECO:0000256" key="7">
    <source>
        <dbReference type="ARBA" id="ARBA00023004"/>
    </source>
</evidence>
<dbReference type="InterPro" id="IPR015876">
    <property type="entry name" value="Acyl-CoA_DS"/>
</dbReference>
<gene>
    <name evidence="12" type="ORF">HH212_22680</name>
</gene>
<keyword evidence="8" id="KW-0443">Lipid metabolism</keyword>
<proteinExistence type="inferred from homology"/>
<dbReference type="EMBL" id="CP051685">
    <property type="protein sequence ID" value="QJE03545.1"/>
    <property type="molecule type" value="Genomic_DNA"/>
</dbReference>
<keyword evidence="5 10" id="KW-1133">Transmembrane helix</keyword>
<evidence type="ECO:0000256" key="4">
    <source>
        <dbReference type="ARBA" id="ARBA00022832"/>
    </source>
</evidence>
<evidence type="ECO:0000256" key="6">
    <source>
        <dbReference type="ARBA" id="ARBA00023002"/>
    </source>
</evidence>
<protein>
    <submittedName>
        <fullName evidence="12">Acyl-CoA desaturase</fullName>
    </submittedName>
</protein>
<evidence type="ECO:0000256" key="8">
    <source>
        <dbReference type="ARBA" id="ARBA00023098"/>
    </source>
</evidence>
<evidence type="ECO:0000256" key="2">
    <source>
        <dbReference type="ARBA" id="ARBA00008749"/>
    </source>
</evidence>
<feature type="transmembrane region" description="Helical" evidence="10">
    <location>
        <begin position="6"/>
        <end position="27"/>
    </location>
</feature>
<dbReference type="GO" id="GO:0016717">
    <property type="term" value="F:oxidoreductase activity, acting on paired donors, with oxidation of a pair of donors resulting in the reduction of molecular oxygen to two molecules of water"/>
    <property type="evidence" value="ECO:0007669"/>
    <property type="project" value="InterPro"/>
</dbReference>
<dbReference type="KEGG" id="mfy:HH212_22680"/>
<dbReference type="GO" id="GO:0006631">
    <property type="term" value="P:fatty acid metabolic process"/>
    <property type="evidence" value="ECO:0007669"/>
    <property type="project" value="UniProtKB-KW"/>
</dbReference>
<accession>A0A7Z2W353</accession>
<keyword evidence="13" id="KW-1185">Reference proteome</keyword>
<dbReference type="AlphaFoldDB" id="A0A7Z2W353"/>
<comment type="similarity">
    <text evidence="2">Belongs to the fatty acid desaturase type 2 family.</text>
</comment>
<dbReference type="PANTHER" id="PTHR11351">
    <property type="entry name" value="ACYL-COA DESATURASE"/>
    <property type="match status" value="1"/>
</dbReference>
<evidence type="ECO:0000259" key="11">
    <source>
        <dbReference type="Pfam" id="PF00487"/>
    </source>
</evidence>
<evidence type="ECO:0000256" key="9">
    <source>
        <dbReference type="ARBA" id="ARBA00023136"/>
    </source>
</evidence>
<dbReference type="CDD" id="cd03505">
    <property type="entry name" value="Delta9-FADS-like"/>
    <property type="match status" value="1"/>
</dbReference>
<dbReference type="InterPro" id="IPR005804">
    <property type="entry name" value="FA_desaturase_dom"/>
</dbReference>
<dbReference type="Proteomes" id="UP000502415">
    <property type="component" value="Chromosome"/>
</dbReference>
<dbReference type="PANTHER" id="PTHR11351:SF33">
    <property type="entry name" value="DELTA-9 FATTY ACID DESATURASE, DESA"/>
    <property type="match status" value="1"/>
</dbReference>